<accession>A0A5M3MT72</accession>
<reference evidence="3" key="1">
    <citation type="journal article" date="2012" name="Science">
        <title>The Paleozoic origin of enzymatic lignin decomposition reconstructed from 31 fungal genomes.</title>
        <authorList>
            <person name="Floudas D."/>
            <person name="Binder M."/>
            <person name="Riley R."/>
            <person name="Barry K."/>
            <person name="Blanchette R.A."/>
            <person name="Henrissat B."/>
            <person name="Martinez A.T."/>
            <person name="Otillar R."/>
            <person name="Spatafora J.W."/>
            <person name="Yadav J.S."/>
            <person name="Aerts A."/>
            <person name="Benoit I."/>
            <person name="Boyd A."/>
            <person name="Carlson A."/>
            <person name="Copeland A."/>
            <person name="Coutinho P.M."/>
            <person name="de Vries R.P."/>
            <person name="Ferreira P."/>
            <person name="Findley K."/>
            <person name="Foster B."/>
            <person name="Gaskell J."/>
            <person name="Glotzer D."/>
            <person name="Gorecki P."/>
            <person name="Heitman J."/>
            <person name="Hesse C."/>
            <person name="Hori C."/>
            <person name="Igarashi K."/>
            <person name="Jurgens J.A."/>
            <person name="Kallen N."/>
            <person name="Kersten P."/>
            <person name="Kohler A."/>
            <person name="Kuees U."/>
            <person name="Kumar T.K.A."/>
            <person name="Kuo A."/>
            <person name="LaButti K."/>
            <person name="Larrondo L.F."/>
            <person name="Lindquist E."/>
            <person name="Ling A."/>
            <person name="Lombard V."/>
            <person name="Lucas S."/>
            <person name="Lundell T."/>
            <person name="Martin R."/>
            <person name="McLaughlin D.J."/>
            <person name="Morgenstern I."/>
            <person name="Morin E."/>
            <person name="Murat C."/>
            <person name="Nagy L.G."/>
            <person name="Nolan M."/>
            <person name="Ohm R.A."/>
            <person name="Patyshakuliyeva A."/>
            <person name="Rokas A."/>
            <person name="Ruiz-Duenas F.J."/>
            <person name="Sabat G."/>
            <person name="Salamov A."/>
            <person name="Samejima M."/>
            <person name="Schmutz J."/>
            <person name="Slot J.C."/>
            <person name="St John F."/>
            <person name="Stenlid J."/>
            <person name="Sun H."/>
            <person name="Sun S."/>
            <person name="Syed K."/>
            <person name="Tsang A."/>
            <person name="Wiebenga A."/>
            <person name="Young D."/>
            <person name="Pisabarro A."/>
            <person name="Eastwood D.C."/>
            <person name="Martin F."/>
            <person name="Cullen D."/>
            <person name="Grigoriev I.V."/>
            <person name="Hibbett D.S."/>
        </authorList>
    </citation>
    <scope>NUCLEOTIDE SEQUENCE [LARGE SCALE GENOMIC DNA]</scope>
    <source>
        <strain evidence="3">RWD-64-598 SS2</strain>
    </source>
</reference>
<dbReference type="Proteomes" id="UP000053558">
    <property type="component" value="Unassembled WGS sequence"/>
</dbReference>
<keyword evidence="3" id="KW-1185">Reference proteome</keyword>
<dbReference type="KEGG" id="cput:CONPUDRAFT_152635"/>
<proteinExistence type="predicted"/>
<dbReference type="GeneID" id="19203032"/>
<evidence type="ECO:0000313" key="3">
    <source>
        <dbReference type="Proteomes" id="UP000053558"/>
    </source>
</evidence>
<name>A0A5M3MT72_CONPW</name>
<feature type="compositionally biased region" description="Basic and acidic residues" evidence="1">
    <location>
        <begin position="278"/>
        <end position="304"/>
    </location>
</feature>
<organism evidence="2 3">
    <name type="scientific">Coniophora puteana (strain RWD-64-598)</name>
    <name type="common">Brown rot fungus</name>
    <dbReference type="NCBI Taxonomy" id="741705"/>
    <lineage>
        <taxon>Eukaryota</taxon>
        <taxon>Fungi</taxon>
        <taxon>Dikarya</taxon>
        <taxon>Basidiomycota</taxon>
        <taxon>Agaricomycotina</taxon>
        <taxon>Agaricomycetes</taxon>
        <taxon>Agaricomycetidae</taxon>
        <taxon>Boletales</taxon>
        <taxon>Coniophorineae</taxon>
        <taxon>Coniophoraceae</taxon>
        <taxon>Coniophora</taxon>
    </lineage>
</organism>
<dbReference type="AlphaFoldDB" id="A0A5M3MT72"/>
<feature type="region of interest" description="Disordered" evidence="1">
    <location>
        <begin position="264"/>
        <end position="381"/>
    </location>
</feature>
<protein>
    <submittedName>
        <fullName evidence="2">Uncharacterized protein</fullName>
    </submittedName>
</protein>
<sequence>MSSRFTTRGNPNVYIFEENVGVATLSDHQHSRATTHIIDDVLVADINCQLGNAFSFRFQPSSLEPMFFAVRLYNNTAAPHRFQPTVFENTAAPISQSTPSFETQESIASSTAPAHAESFPLSQSLVPDTASSHVPQHHLPENAPSAAQNISRTPQSTRYASEPPGMASDRIALPLKRPYILATFVEPTPSVILPSWYHPTHPRDSDDPPYRYRISHSRLPQHADYLEPSTFVRAYRQDTTPPPMPRFDKESSLMRALRQAQEQQTLAVGAAATPAVIKTEHDTEDRTLLNTENPEHNKSPHDVSHSASAARRSPSLSSPSPSQLRAPLLLYSPPQAPGIYLGHGSPRLSLKRKASDLQDGKDHDEKENDDGHRESQQSRST</sequence>
<dbReference type="EMBL" id="JH711577">
    <property type="protein sequence ID" value="EIW81721.1"/>
    <property type="molecule type" value="Genomic_DNA"/>
</dbReference>
<feature type="region of interest" description="Disordered" evidence="1">
    <location>
        <begin position="125"/>
        <end position="166"/>
    </location>
</feature>
<gene>
    <name evidence="2" type="ORF">CONPUDRAFT_152635</name>
</gene>
<evidence type="ECO:0000313" key="2">
    <source>
        <dbReference type="EMBL" id="EIW81721.1"/>
    </source>
</evidence>
<feature type="compositionally biased region" description="Polar residues" evidence="1">
    <location>
        <begin position="145"/>
        <end position="159"/>
    </location>
</feature>
<dbReference type="RefSeq" id="XP_007767614.1">
    <property type="nucleotide sequence ID" value="XM_007769424.1"/>
</dbReference>
<feature type="compositionally biased region" description="Low complexity" evidence="1">
    <location>
        <begin position="306"/>
        <end position="330"/>
    </location>
</feature>
<feature type="compositionally biased region" description="Basic and acidic residues" evidence="1">
    <location>
        <begin position="353"/>
        <end position="381"/>
    </location>
</feature>
<comment type="caution">
    <text evidence="2">The sequence shown here is derived from an EMBL/GenBank/DDBJ whole genome shotgun (WGS) entry which is preliminary data.</text>
</comment>
<feature type="compositionally biased region" description="Polar residues" evidence="1">
    <location>
        <begin position="125"/>
        <end position="134"/>
    </location>
</feature>
<evidence type="ECO:0000256" key="1">
    <source>
        <dbReference type="SAM" id="MobiDB-lite"/>
    </source>
</evidence>